<keyword evidence="14" id="KW-1185">Reference proteome</keyword>
<dbReference type="InterPro" id="IPR017896">
    <property type="entry name" value="4Fe4S_Fe-S-bd"/>
</dbReference>
<protein>
    <submittedName>
        <fullName evidence="13">Nitrate reductase subunit beta</fullName>
        <ecNumber evidence="13">1.7.99.4</ecNumber>
    </submittedName>
</protein>
<evidence type="ECO:0000256" key="1">
    <source>
        <dbReference type="ARBA" id="ARBA00001927"/>
    </source>
</evidence>
<evidence type="ECO:0000313" key="14">
    <source>
        <dbReference type="Proteomes" id="UP000565715"/>
    </source>
</evidence>
<dbReference type="InterPro" id="IPR006547">
    <property type="entry name" value="NO3_Rdtase_bsu"/>
</dbReference>
<dbReference type="EC" id="1.7.99.4" evidence="13"/>
<dbReference type="NCBIfam" id="TIGR01660">
    <property type="entry name" value="narH"/>
    <property type="match status" value="1"/>
</dbReference>
<dbReference type="GO" id="GO:0042126">
    <property type="term" value="P:nitrate metabolic process"/>
    <property type="evidence" value="ECO:0007669"/>
    <property type="project" value="InterPro"/>
</dbReference>
<keyword evidence="7" id="KW-0677">Repeat</keyword>
<dbReference type="GO" id="GO:0009061">
    <property type="term" value="P:anaerobic respiration"/>
    <property type="evidence" value="ECO:0007669"/>
    <property type="project" value="TreeGrafter"/>
</dbReference>
<feature type="region of interest" description="Disordered" evidence="11">
    <location>
        <begin position="534"/>
        <end position="556"/>
    </location>
</feature>
<organism evidence="13 14">
    <name type="scientific">Nocardia speluncae</name>
    <dbReference type="NCBI Taxonomy" id="419477"/>
    <lineage>
        <taxon>Bacteria</taxon>
        <taxon>Bacillati</taxon>
        <taxon>Actinomycetota</taxon>
        <taxon>Actinomycetes</taxon>
        <taxon>Mycobacteriales</taxon>
        <taxon>Nocardiaceae</taxon>
        <taxon>Nocardia</taxon>
    </lineage>
</organism>
<name>A0A846XP26_9NOCA</name>
<gene>
    <name evidence="13" type="primary">narH</name>
    <name evidence="13" type="ORF">HGA13_30185</name>
</gene>
<dbReference type="GO" id="GO:0008940">
    <property type="term" value="F:nitrate reductase activity"/>
    <property type="evidence" value="ECO:0007669"/>
    <property type="project" value="InterPro"/>
</dbReference>
<dbReference type="GO" id="GO:0046872">
    <property type="term" value="F:metal ion binding"/>
    <property type="evidence" value="ECO:0007669"/>
    <property type="project" value="UniProtKB-KW"/>
</dbReference>
<evidence type="ECO:0000259" key="12">
    <source>
        <dbReference type="PROSITE" id="PS51379"/>
    </source>
</evidence>
<keyword evidence="9" id="KW-0408">Iron</keyword>
<dbReference type="PANTHER" id="PTHR43518">
    <property type="entry name" value="NITRATE REDUCTASE BETA SUBUNIT"/>
    <property type="match status" value="1"/>
</dbReference>
<dbReference type="FunFam" id="3.30.70.20:FF:000008">
    <property type="entry name" value="Respiratory nitrate reductase beta subunit"/>
    <property type="match status" value="1"/>
</dbReference>
<sequence length="556" mass="62728">MRVMAQMAMVMNLDKCIGCHTCSVTCKQAWTNRSGVEYVWFNNVETRPGQGYPRTYEDQEKWRGGWELNRRGNLKLKGGGRWRKLFTIFSNPILPELKDYYEPWTYDYENLTTAPAQRHTPVARPKSLITGKDTKIEWSANWDDDLGGATEYGDRDPLLGKLAEKVRFEFEQTFMFYLPRICEHCLNPSCAASCPSGAIYKRSEDGIVLVDQDRCRGWRMCVSGCPYKKVYFNHRTGKAEKCTFCFPRVEVGLPTVCAETCVGRLRYIGLVLYDADKVLEAAATPDEQGLYQAQRDVFLDPADPEVRREAERAGIPYDWVEAADRSPIYALINTYKVALPLHPEYRTMPMVWYIPPLSPVVDIVRDTGHDAEDYDNLFAAIEALRIPVDYLAQLFTAGDPAPVTDVLRRLAAMRSYMRDINFGREPRERIAEAVGMTGEEVYDMFRLLALAKYDERYVIPPAHAEQAHGLEELATECSLDYEGGPGMTASGPFGESSGGPAPIAVENFHMLRNRQTADTTTTVHGQGRVNLLNWDGKAPDGLFPPTGDNPSGSERL</sequence>
<dbReference type="GO" id="GO:0051539">
    <property type="term" value="F:4 iron, 4 sulfur cluster binding"/>
    <property type="evidence" value="ECO:0007669"/>
    <property type="project" value="UniProtKB-KW"/>
</dbReference>
<dbReference type="CDD" id="cd10557">
    <property type="entry name" value="NarH_beta-like"/>
    <property type="match status" value="1"/>
</dbReference>
<dbReference type="AlphaFoldDB" id="A0A846XP26"/>
<evidence type="ECO:0000256" key="5">
    <source>
        <dbReference type="ARBA" id="ARBA00022485"/>
    </source>
</evidence>
<dbReference type="GO" id="GO:0016020">
    <property type="term" value="C:membrane"/>
    <property type="evidence" value="ECO:0007669"/>
    <property type="project" value="TreeGrafter"/>
</dbReference>
<dbReference type="FunFam" id="3.30.70.20:FF:000043">
    <property type="entry name" value="Respiratory nitrate reductase beta subunit"/>
    <property type="match status" value="1"/>
</dbReference>
<dbReference type="InterPro" id="IPR038262">
    <property type="entry name" value="Nitr_red_bet_C_sf"/>
</dbReference>
<evidence type="ECO:0000256" key="10">
    <source>
        <dbReference type="ARBA" id="ARBA00023014"/>
    </source>
</evidence>
<reference evidence="13 14" key="1">
    <citation type="submission" date="2020-04" db="EMBL/GenBank/DDBJ databases">
        <title>MicrobeNet Type strains.</title>
        <authorList>
            <person name="Nicholson A.C."/>
        </authorList>
    </citation>
    <scope>NUCLEOTIDE SEQUENCE [LARGE SCALE GENOMIC DNA]</scope>
    <source>
        <strain evidence="13 14">DSM 45078</strain>
    </source>
</reference>
<comment type="cofactor">
    <cofactor evidence="2">
        <name>[4Fe-4S] cluster</name>
        <dbReference type="ChEBI" id="CHEBI:49883"/>
    </cofactor>
</comment>
<keyword evidence="10" id="KW-0411">Iron-sulfur</keyword>
<keyword evidence="4" id="KW-0813">Transport</keyword>
<keyword evidence="5" id="KW-0004">4Fe-4S</keyword>
<keyword evidence="8" id="KW-0249">Electron transport</keyword>
<evidence type="ECO:0000256" key="4">
    <source>
        <dbReference type="ARBA" id="ARBA00022448"/>
    </source>
</evidence>
<accession>A0A846XP26</accession>
<comment type="cofactor">
    <cofactor evidence="1">
        <name>[3Fe-4S] cluster</name>
        <dbReference type="ChEBI" id="CHEBI:21137"/>
    </cofactor>
</comment>
<dbReference type="EMBL" id="JAAXOO010000008">
    <property type="protein sequence ID" value="NKY37307.1"/>
    <property type="molecule type" value="Genomic_DNA"/>
</dbReference>
<evidence type="ECO:0000256" key="11">
    <source>
        <dbReference type="SAM" id="MobiDB-lite"/>
    </source>
</evidence>
<feature type="domain" description="4Fe-4S ferredoxin-type" evidence="12">
    <location>
        <begin position="173"/>
        <end position="204"/>
    </location>
</feature>
<dbReference type="GO" id="GO:0009325">
    <property type="term" value="C:nitrate reductase complex"/>
    <property type="evidence" value="ECO:0007669"/>
    <property type="project" value="InterPro"/>
</dbReference>
<evidence type="ECO:0000313" key="13">
    <source>
        <dbReference type="EMBL" id="NKY37307.1"/>
    </source>
</evidence>
<feature type="domain" description="4Fe-4S ferredoxin-type" evidence="12">
    <location>
        <begin position="7"/>
        <end position="35"/>
    </location>
</feature>
<evidence type="ECO:0000256" key="8">
    <source>
        <dbReference type="ARBA" id="ARBA00022982"/>
    </source>
</evidence>
<proteinExistence type="predicted"/>
<evidence type="ECO:0000256" key="7">
    <source>
        <dbReference type="ARBA" id="ARBA00022737"/>
    </source>
</evidence>
<comment type="subcellular location">
    <subcellularLocation>
        <location evidence="3">Cell envelope</location>
    </subcellularLocation>
</comment>
<dbReference type="SUPFAM" id="SSF54862">
    <property type="entry name" value="4Fe-4S ferredoxins"/>
    <property type="match status" value="1"/>
</dbReference>
<dbReference type="PANTHER" id="PTHR43518:SF1">
    <property type="entry name" value="RESPIRATORY NITRATE REDUCTASE 1 BETA CHAIN"/>
    <property type="match status" value="1"/>
</dbReference>
<dbReference type="RefSeq" id="WP_068040778.1">
    <property type="nucleotide sequence ID" value="NZ_JAAXOO010000008.1"/>
</dbReference>
<comment type="caution">
    <text evidence="13">The sequence shown here is derived from an EMBL/GenBank/DDBJ whole genome shotgun (WGS) entry which is preliminary data.</text>
</comment>
<dbReference type="InterPro" id="IPR029263">
    <property type="entry name" value="Nitr_red_bet_C"/>
</dbReference>
<dbReference type="Gene3D" id="1.10.3650.10">
    <property type="entry name" value="nitrate reductase domain like"/>
    <property type="match status" value="1"/>
</dbReference>
<evidence type="ECO:0000256" key="3">
    <source>
        <dbReference type="ARBA" id="ARBA00004196"/>
    </source>
</evidence>
<dbReference type="GO" id="GO:0030313">
    <property type="term" value="C:cell envelope"/>
    <property type="evidence" value="ECO:0007669"/>
    <property type="project" value="UniProtKB-SubCell"/>
</dbReference>
<dbReference type="Gene3D" id="3.30.70.20">
    <property type="match status" value="3"/>
</dbReference>
<evidence type="ECO:0000256" key="6">
    <source>
        <dbReference type="ARBA" id="ARBA00022723"/>
    </source>
</evidence>
<dbReference type="PROSITE" id="PS51379">
    <property type="entry name" value="4FE4S_FER_2"/>
    <property type="match status" value="3"/>
</dbReference>
<dbReference type="GO" id="GO:0009055">
    <property type="term" value="F:electron transfer activity"/>
    <property type="evidence" value="ECO:0007669"/>
    <property type="project" value="TreeGrafter"/>
</dbReference>
<keyword evidence="6" id="KW-0479">Metal-binding</keyword>
<evidence type="ECO:0000256" key="2">
    <source>
        <dbReference type="ARBA" id="ARBA00001966"/>
    </source>
</evidence>
<evidence type="ECO:0000256" key="9">
    <source>
        <dbReference type="ARBA" id="ARBA00023004"/>
    </source>
</evidence>
<feature type="domain" description="4Fe-4S ferredoxin-type" evidence="12">
    <location>
        <begin position="206"/>
        <end position="235"/>
    </location>
</feature>
<dbReference type="FunFam" id="3.30.70.20:FF:000026">
    <property type="entry name" value="Nitrate reductase subunit beta"/>
    <property type="match status" value="1"/>
</dbReference>
<keyword evidence="13" id="KW-0560">Oxidoreductase</keyword>
<dbReference type="Pfam" id="PF14711">
    <property type="entry name" value="Nitr_red_bet_C"/>
    <property type="match status" value="1"/>
</dbReference>
<dbReference type="Proteomes" id="UP000565715">
    <property type="component" value="Unassembled WGS sequence"/>
</dbReference>
<dbReference type="Pfam" id="PF13247">
    <property type="entry name" value="Fer4_11"/>
    <property type="match status" value="1"/>
</dbReference>